<dbReference type="Proteomes" id="UP000048289">
    <property type="component" value="Unassembled WGS sequence"/>
</dbReference>
<gene>
    <name evidence="1" type="ORF">ERS007681_01072</name>
    <name evidence="2" type="ORF">ERS007720_01957</name>
</gene>
<dbReference type="Proteomes" id="UP000044938">
    <property type="component" value="Unassembled WGS sequence"/>
</dbReference>
<evidence type="ECO:0000313" key="4">
    <source>
        <dbReference type="Proteomes" id="UP000048289"/>
    </source>
</evidence>
<dbReference type="AlphaFoldDB" id="A0A654T6P5"/>
<dbReference type="EMBL" id="CFOE01000096">
    <property type="protein sequence ID" value="CFE38643.1"/>
    <property type="molecule type" value="Genomic_DNA"/>
</dbReference>
<name>A0A654T6P5_MYCTX</name>
<evidence type="ECO:0000313" key="1">
    <source>
        <dbReference type="EMBL" id="CFE38643.1"/>
    </source>
</evidence>
<evidence type="ECO:0000313" key="3">
    <source>
        <dbReference type="Proteomes" id="UP000044938"/>
    </source>
</evidence>
<proteinExistence type="predicted"/>
<dbReference type="EMBL" id="CSAJ01000222">
    <property type="protein sequence ID" value="COW18862.1"/>
    <property type="molecule type" value="Genomic_DNA"/>
</dbReference>
<organism evidence="1 4">
    <name type="scientific">Mycobacterium tuberculosis</name>
    <dbReference type="NCBI Taxonomy" id="1773"/>
    <lineage>
        <taxon>Bacteria</taxon>
        <taxon>Bacillati</taxon>
        <taxon>Actinomycetota</taxon>
        <taxon>Actinomycetes</taxon>
        <taxon>Mycobacteriales</taxon>
        <taxon>Mycobacteriaceae</taxon>
        <taxon>Mycobacterium</taxon>
        <taxon>Mycobacterium tuberculosis complex</taxon>
    </lineage>
</organism>
<evidence type="ECO:0000313" key="2">
    <source>
        <dbReference type="EMBL" id="COW18862.1"/>
    </source>
</evidence>
<accession>A0A654T6P5</accession>
<reference evidence="3 4" key="1">
    <citation type="submission" date="2015-03" db="EMBL/GenBank/DDBJ databases">
        <authorList>
            <consortium name="Pathogen Informatics"/>
        </authorList>
    </citation>
    <scope>NUCLEOTIDE SEQUENCE [LARGE SCALE GENOMIC DNA]</scope>
    <source>
        <strain evidence="1 4">G09901357</strain>
        <strain evidence="2 3">M09401471</strain>
    </source>
</reference>
<protein>
    <submittedName>
        <fullName evidence="1">Uncharacterized protein</fullName>
    </submittedName>
</protein>
<sequence>MGRRADTRKRLSPKSSTGAVSAWSYSSAISPTISSSTSSMLTRPAIAPYSSTSRAMWLRSRCISRSNASSGLESGTNTAGRITRATVVSRPPFVEQNVCSTRSFRYTTPTMSSTFSPITGIRECPLRTARVIA</sequence>